<keyword evidence="2" id="KW-1185">Reference proteome</keyword>
<comment type="caution">
    <text evidence="1">The sequence shown here is derived from an EMBL/GenBank/DDBJ whole genome shotgun (WGS) entry which is preliminary data.</text>
</comment>
<organism evidence="1 2">
    <name type="scientific">Coniosporium uncinatum</name>
    <dbReference type="NCBI Taxonomy" id="93489"/>
    <lineage>
        <taxon>Eukaryota</taxon>
        <taxon>Fungi</taxon>
        <taxon>Dikarya</taxon>
        <taxon>Ascomycota</taxon>
        <taxon>Pezizomycotina</taxon>
        <taxon>Dothideomycetes</taxon>
        <taxon>Dothideomycetes incertae sedis</taxon>
        <taxon>Coniosporium</taxon>
    </lineage>
</organism>
<protein>
    <submittedName>
        <fullName evidence="1">Uncharacterized protein</fullName>
    </submittedName>
</protein>
<sequence length="180" mass="19124">MARDSTLLNATMALFITANYILDYYSLTDGFGHISVRNPGNRSTFYMTGSSSPALVRGLDDIAEYTVGDAMPIPEAGSNNYHNASSNRAPLVNNPHLGAALASMFAPANATQADSNEAAHDVILQRGHGFTTWGAAVEEAVLQGVLHARECQDSAGSAGYDGSAERVAWRGWVRACEVSE</sequence>
<dbReference type="Proteomes" id="UP001186974">
    <property type="component" value="Unassembled WGS sequence"/>
</dbReference>
<accession>A0ACC3D582</accession>
<dbReference type="EMBL" id="JAWDJW010007481">
    <property type="protein sequence ID" value="KAK3062075.1"/>
    <property type="molecule type" value="Genomic_DNA"/>
</dbReference>
<name>A0ACC3D582_9PEZI</name>
<proteinExistence type="predicted"/>
<evidence type="ECO:0000313" key="1">
    <source>
        <dbReference type="EMBL" id="KAK3062075.1"/>
    </source>
</evidence>
<reference evidence="1" key="1">
    <citation type="submission" date="2024-09" db="EMBL/GenBank/DDBJ databases">
        <title>Black Yeasts Isolated from many extreme environments.</title>
        <authorList>
            <person name="Coleine C."/>
            <person name="Stajich J.E."/>
            <person name="Selbmann L."/>
        </authorList>
    </citation>
    <scope>NUCLEOTIDE SEQUENCE</scope>
    <source>
        <strain evidence="1">CCFEE 5737</strain>
    </source>
</reference>
<evidence type="ECO:0000313" key="2">
    <source>
        <dbReference type="Proteomes" id="UP001186974"/>
    </source>
</evidence>
<gene>
    <name evidence="1" type="ORF">LTS18_004862</name>
</gene>